<accession>A0ABV9JCP1</accession>
<name>A0ABV9JCP1_9LACT</name>
<dbReference type="EMBL" id="JBHSGD010000005">
    <property type="protein sequence ID" value="MFC4652191.1"/>
    <property type="molecule type" value="Genomic_DNA"/>
</dbReference>
<proteinExistence type="predicted"/>
<evidence type="ECO:0000313" key="2">
    <source>
        <dbReference type="Proteomes" id="UP001595987"/>
    </source>
</evidence>
<comment type="caution">
    <text evidence="1">The sequence shown here is derived from an EMBL/GenBank/DDBJ whole genome shotgun (WGS) entry which is preliminary data.</text>
</comment>
<keyword evidence="2" id="KW-1185">Reference proteome</keyword>
<gene>
    <name evidence="1" type="ORF">ACFO26_04655</name>
</gene>
<sequence>MINIFKLYLNDHREIDVNIENEEVKDENLYYFSRCLIYFINEENKILIYDDFLTEALTSLVNSLTLVRDNKQVISEKNYMKGAAYNFNLALNIEQDFELDDVWSTIQEDNQSLWIYNYKNETYLEIGKIYHYHFLELPENEMTYEDFMRDYKFTVRILLTKEMIDSWLKLTEPLLKKLKK</sequence>
<protein>
    <submittedName>
        <fullName evidence="1">Uncharacterized protein</fullName>
    </submittedName>
</protein>
<dbReference type="Proteomes" id="UP001595987">
    <property type="component" value="Unassembled WGS sequence"/>
</dbReference>
<reference evidence="2" key="1">
    <citation type="journal article" date="2019" name="Int. J. Syst. Evol. Microbiol.">
        <title>The Global Catalogue of Microorganisms (GCM) 10K type strain sequencing project: providing services to taxonomists for standard genome sequencing and annotation.</title>
        <authorList>
            <consortium name="The Broad Institute Genomics Platform"/>
            <consortium name="The Broad Institute Genome Sequencing Center for Infectious Disease"/>
            <person name="Wu L."/>
            <person name="Ma J."/>
        </authorList>
    </citation>
    <scope>NUCLEOTIDE SEQUENCE [LARGE SCALE GENOMIC DNA]</scope>
    <source>
        <strain evidence="2">CCUG 63287</strain>
    </source>
</reference>
<dbReference type="RefSeq" id="WP_213535495.1">
    <property type="nucleotide sequence ID" value="NZ_BOVQ01000004.1"/>
</dbReference>
<evidence type="ECO:0000313" key="1">
    <source>
        <dbReference type="EMBL" id="MFC4652191.1"/>
    </source>
</evidence>
<organism evidence="1 2">
    <name type="scientific">Lactococcus nasutitermitis</name>
    <dbReference type="NCBI Taxonomy" id="1652957"/>
    <lineage>
        <taxon>Bacteria</taxon>
        <taxon>Bacillati</taxon>
        <taxon>Bacillota</taxon>
        <taxon>Bacilli</taxon>
        <taxon>Lactobacillales</taxon>
        <taxon>Streptococcaceae</taxon>
        <taxon>Lactococcus</taxon>
    </lineage>
</organism>